<evidence type="ECO:0008006" key="8">
    <source>
        <dbReference type="Google" id="ProtNLM"/>
    </source>
</evidence>
<feature type="binding site" evidence="2">
    <location>
        <position position="60"/>
    </location>
    <ligand>
        <name>Fe cation</name>
        <dbReference type="ChEBI" id="CHEBI:24875"/>
    </ligand>
</feature>
<dbReference type="CDD" id="cd02247">
    <property type="entry name" value="cupin_pirin_C"/>
    <property type="match status" value="1"/>
</dbReference>
<evidence type="ECO:0000313" key="6">
    <source>
        <dbReference type="EMBL" id="OIP97736.1"/>
    </source>
</evidence>
<dbReference type="SUPFAM" id="SSF51182">
    <property type="entry name" value="RmlC-like cupins"/>
    <property type="match status" value="1"/>
</dbReference>
<keyword evidence="2" id="KW-0408">Iron</keyword>
<dbReference type="Proteomes" id="UP000183245">
    <property type="component" value="Unassembled WGS sequence"/>
</dbReference>
<dbReference type="GO" id="GO:0046872">
    <property type="term" value="F:metal ion binding"/>
    <property type="evidence" value="ECO:0007669"/>
    <property type="project" value="UniProtKB-KW"/>
</dbReference>
<name>A0A1J5J2J9_9BACT</name>
<feature type="domain" description="Pirin N-terminal" evidence="4">
    <location>
        <begin position="22"/>
        <end position="123"/>
    </location>
</feature>
<comment type="caution">
    <text evidence="6">The sequence shown here is derived from an EMBL/GenBank/DDBJ whole genome shotgun (WGS) entry which is preliminary data.</text>
</comment>
<evidence type="ECO:0000313" key="7">
    <source>
        <dbReference type="Proteomes" id="UP000183245"/>
    </source>
</evidence>
<dbReference type="CDD" id="cd02909">
    <property type="entry name" value="cupin_pirin_N"/>
    <property type="match status" value="1"/>
</dbReference>
<sequence>MSTVRSIYSVIESKPTIEGAGVHLRRVFGFGDTLEHDPFLLLDDFRSDESWRYKKGFPSHPHRGIETITYMLTGQVKHKDSLGNKGTIGPGDVQWMTAGSGIIHEEMPRGNPRGRMHGFQLWVNLPQKAKMMKPRYQEVKAAQIPIVPLVHGGEVKVIAGQYGETRGPVKDLIVAVEYFDITLPPDASFEHPVDTGRTAFVYVIAGQAGFAGQPNRLYGNHSGVSLKDGELVGITASAEGTRCLLITGAPLHEPVAWGGPIVMNTEDELVQAFREYQEGTFIKK</sequence>
<dbReference type="PANTHER" id="PTHR13903">
    <property type="entry name" value="PIRIN-RELATED"/>
    <property type="match status" value="1"/>
</dbReference>
<comment type="cofactor">
    <cofactor evidence="2">
        <name>Fe cation</name>
        <dbReference type="ChEBI" id="CHEBI:24875"/>
    </cofactor>
    <text evidence="2">Binds 1 Fe cation per subunit.</text>
</comment>
<accession>A0A1J5J2J9</accession>
<dbReference type="STRING" id="1817892.AUK40_02590"/>
<reference evidence="6 7" key="1">
    <citation type="journal article" date="2016" name="Environ. Microbiol.">
        <title>Genomic resolution of a cold subsurface aquifer community provides metabolic insights for novel microbes adapted to high CO concentrations.</title>
        <authorList>
            <person name="Probst A.J."/>
            <person name="Castelle C.J."/>
            <person name="Singh A."/>
            <person name="Brown C.T."/>
            <person name="Anantharaman K."/>
            <person name="Sharon I."/>
            <person name="Hug L.A."/>
            <person name="Burstein D."/>
            <person name="Emerson J.B."/>
            <person name="Thomas B.C."/>
            <person name="Banfield J.F."/>
        </authorList>
    </citation>
    <scope>NUCLEOTIDE SEQUENCE [LARGE SCALE GENOMIC DNA]</scope>
    <source>
        <strain evidence="6">CG2_30_54_11</strain>
    </source>
</reference>
<feature type="domain" description="Pirin C-terminal" evidence="5">
    <location>
        <begin position="178"/>
        <end position="281"/>
    </location>
</feature>
<evidence type="ECO:0000259" key="5">
    <source>
        <dbReference type="Pfam" id="PF05726"/>
    </source>
</evidence>
<dbReference type="Pfam" id="PF02678">
    <property type="entry name" value="Pirin"/>
    <property type="match status" value="1"/>
</dbReference>
<dbReference type="InterPro" id="IPR003829">
    <property type="entry name" value="Pirin_N_dom"/>
</dbReference>
<evidence type="ECO:0000256" key="2">
    <source>
        <dbReference type="PIRSR" id="PIRSR006232-1"/>
    </source>
</evidence>
<comment type="similarity">
    <text evidence="1 3">Belongs to the pirin family.</text>
</comment>
<feature type="binding site" evidence="2">
    <location>
        <position position="104"/>
    </location>
    <ligand>
        <name>Fe cation</name>
        <dbReference type="ChEBI" id="CHEBI:24875"/>
    </ligand>
</feature>
<gene>
    <name evidence="6" type="ORF">AUK40_02590</name>
</gene>
<dbReference type="AlphaFoldDB" id="A0A1J5J2J9"/>
<dbReference type="InterPro" id="IPR012093">
    <property type="entry name" value="Pirin"/>
</dbReference>
<dbReference type="PANTHER" id="PTHR13903:SF8">
    <property type="entry name" value="PIRIN"/>
    <property type="match status" value="1"/>
</dbReference>
<dbReference type="InterPro" id="IPR014710">
    <property type="entry name" value="RmlC-like_jellyroll"/>
</dbReference>
<keyword evidence="2" id="KW-0479">Metal-binding</keyword>
<dbReference type="Pfam" id="PF05726">
    <property type="entry name" value="Pirin_C"/>
    <property type="match status" value="1"/>
</dbReference>
<proteinExistence type="inferred from homology"/>
<dbReference type="InterPro" id="IPR008778">
    <property type="entry name" value="Pirin_C_dom"/>
</dbReference>
<dbReference type="PIRSF" id="PIRSF006232">
    <property type="entry name" value="Pirin"/>
    <property type="match status" value="1"/>
</dbReference>
<feature type="binding site" evidence="2">
    <location>
        <position position="106"/>
    </location>
    <ligand>
        <name>Fe cation</name>
        <dbReference type="ChEBI" id="CHEBI:24875"/>
    </ligand>
</feature>
<evidence type="ECO:0000256" key="3">
    <source>
        <dbReference type="RuleBase" id="RU003457"/>
    </source>
</evidence>
<dbReference type="InterPro" id="IPR011051">
    <property type="entry name" value="RmlC_Cupin_sf"/>
</dbReference>
<feature type="binding site" evidence="2">
    <location>
        <position position="62"/>
    </location>
    <ligand>
        <name>Fe cation</name>
        <dbReference type="ChEBI" id="CHEBI:24875"/>
    </ligand>
</feature>
<protein>
    <recommendedName>
        <fullName evidence="8">Pirin</fullName>
    </recommendedName>
</protein>
<dbReference type="Gene3D" id="2.60.120.10">
    <property type="entry name" value="Jelly Rolls"/>
    <property type="match status" value="2"/>
</dbReference>
<dbReference type="EMBL" id="MNZT01000048">
    <property type="protein sequence ID" value="OIP97736.1"/>
    <property type="molecule type" value="Genomic_DNA"/>
</dbReference>
<evidence type="ECO:0000256" key="1">
    <source>
        <dbReference type="ARBA" id="ARBA00008416"/>
    </source>
</evidence>
<organism evidence="6 7">
    <name type="scientific">Candidatus Wirthbacteria bacterium CG2_30_54_11</name>
    <dbReference type="NCBI Taxonomy" id="1817892"/>
    <lineage>
        <taxon>Bacteria</taxon>
        <taxon>Candidatus Wirthbacteria</taxon>
    </lineage>
</organism>
<evidence type="ECO:0000259" key="4">
    <source>
        <dbReference type="Pfam" id="PF02678"/>
    </source>
</evidence>